<dbReference type="PANTHER" id="PTHR33406">
    <property type="entry name" value="MEMBRANE PROTEIN MJ1562-RELATED"/>
    <property type="match status" value="1"/>
</dbReference>
<feature type="transmembrane region" description="Helical" evidence="8">
    <location>
        <begin position="632"/>
        <end position="655"/>
    </location>
</feature>
<evidence type="ECO:0000256" key="8">
    <source>
        <dbReference type="SAM" id="Phobius"/>
    </source>
</evidence>
<evidence type="ECO:0000256" key="4">
    <source>
        <dbReference type="ARBA" id="ARBA00022692"/>
    </source>
</evidence>
<feature type="transmembrane region" description="Helical" evidence="8">
    <location>
        <begin position="591"/>
        <end position="611"/>
    </location>
</feature>
<feature type="transmembrane region" description="Helical" evidence="8">
    <location>
        <begin position="230"/>
        <end position="251"/>
    </location>
</feature>
<feature type="transmembrane region" description="Helical" evidence="8">
    <location>
        <begin position="553"/>
        <end position="571"/>
    </location>
</feature>
<feature type="transmembrane region" description="Helical" evidence="8">
    <location>
        <begin position="367"/>
        <end position="389"/>
    </location>
</feature>
<comment type="subcellular location">
    <subcellularLocation>
        <location evidence="1">Cell membrane</location>
        <topology evidence="1">Multi-pass membrane protein</topology>
    </subcellularLocation>
</comment>
<dbReference type="InterPro" id="IPR050545">
    <property type="entry name" value="Mycobact_MmpL"/>
</dbReference>
<dbReference type="InterPro" id="IPR004869">
    <property type="entry name" value="MMPL_dom"/>
</dbReference>
<keyword evidence="4 8" id="KW-0812">Transmembrane</keyword>
<feature type="transmembrane region" description="Helical" evidence="8">
    <location>
        <begin position="304"/>
        <end position="327"/>
    </location>
</feature>
<keyword evidence="6 8" id="KW-0472">Membrane</keyword>
<evidence type="ECO:0000256" key="2">
    <source>
        <dbReference type="ARBA" id="ARBA00010157"/>
    </source>
</evidence>
<dbReference type="RefSeq" id="WP_218841096.1">
    <property type="nucleotide sequence ID" value="NZ_JAMTCW010000008.1"/>
</dbReference>
<feature type="transmembrane region" description="Helical" evidence="8">
    <location>
        <begin position="522"/>
        <end position="546"/>
    </location>
</feature>
<name>A0A285L974_9NOCA</name>
<feature type="compositionally biased region" description="Polar residues" evidence="7">
    <location>
        <begin position="737"/>
        <end position="746"/>
    </location>
</feature>
<dbReference type="STRING" id="1379680.GCA_001612615_01292"/>
<keyword evidence="11" id="KW-1185">Reference proteome</keyword>
<feature type="transmembrane region" description="Helical" evidence="8">
    <location>
        <begin position="661"/>
        <end position="680"/>
    </location>
</feature>
<dbReference type="PROSITE" id="PS50156">
    <property type="entry name" value="SSD"/>
    <property type="match status" value="1"/>
</dbReference>
<dbReference type="PANTHER" id="PTHR33406:SF11">
    <property type="entry name" value="MEMBRANE PROTEIN SCO6666-RELATED"/>
    <property type="match status" value="1"/>
</dbReference>
<dbReference type="AlphaFoldDB" id="A0A285L974"/>
<feature type="domain" description="SSD" evidence="9">
    <location>
        <begin position="197"/>
        <end position="329"/>
    </location>
</feature>
<evidence type="ECO:0000313" key="10">
    <source>
        <dbReference type="EMBL" id="SNY79931.1"/>
    </source>
</evidence>
<dbReference type="Gene3D" id="1.20.1640.10">
    <property type="entry name" value="Multidrug efflux transporter AcrB transmembrane domain"/>
    <property type="match status" value="2"/>
</dbReference>
<dbReference type="GO" id="GO:0005886">
    <property type="term" value="C:plasma membrane"/>
    <property type="evidence" value="ECO:0007669"/>
    <property type="project" value="UniProtKB-SubCell"/>
</dbReference>
<evidence type="ECO:0000256" key="7">
    <source>
        <dbReference type="SAM" id="MobiDB-lite"/>
    </source>
</evidence>
<evidence type="ECO:0000259" key="9">
    <source>
        <dbReference type="PROSITE" id="PS50156"/>
    </source>
</evidence>
<evidence type="ECO:0000313" key="11">
    <source>
        <dbReference type="Proteomes" id="UP000219565"/>
    </source>
</evidence>
<dbReference type="EMBL" id="OBEG01000001">
    <property type="protein sequence ID" value="SNY79931.1"/>
    <property type="molecule type" value="Genomic_DNA"/>
</dbReference>
<sequence length="746" mass="79668">MFEKLGRWSAAHRRWVVVGTVLFILLGGLWGSGAGNLLGGGAGLDDPTSESSHADEILETTLGRHVADVVVMYESAEMTVDDPRFRARVEDAVAKVPRSSYTWLETFWTTGSPDFVSADRHKTYISMQLPGQIEEDRVVVWREIEHLFDQPGLEVRFGGLVAVNDQFNDITEEDLARAELISFPLLLILLIVIFRSAIAAALPLAVGIVVSVGSLAVLRVVGNFTDLSTFSINLVVLLGLGLAIDYALLIVNRFRDELAAGRTVDDAIGTTMATAGRTVAVSGITVAVTLGGLVIFPSRFLTSLGYSGVSVVLFAVLGALIVMPALLRFAGMRINSLRIPLPSFGKRGGEPGARWYKVAHAVMRRPVLAAGSIGLVLVLLGLPLLGATWSRPADWALPAGTDSRVVSEELDRDFPLDPTKVITAVVDMPGDAASPQAQQALSGYLDRLRAVQGVDSAAVTGTAGDLARVTLGYSMDSMDAPIRDVVRQLRAVEPPAEATASFTNRPAAVADLLDMLAERLPWMLLIVTVVSFAVLFLAFGSVLLPLKSVLMNLLSLFATFGIVALIFQYGFLSGPLNFVPAGFMDANMPMMIMAIAFGLAMDYEVFLLARIREHYLRSGDPVESVAFGVRHTARLITSAALLLAVVLGAFVFSGITIVKMIGVGLVLAIFLDATIVRGLLVPATMRLLGDKAWWAPKPLANWWQKYGIPEPGADVAPEPGGAGRPSGIEPADALGTTVATSTALSR</sequence>
<reference evidence="10 11" key="1">
    <citation type="submission" date="2017-09" db="EMBL/GenBank/DDBJ databases">
        <authorList>
            <person name="Ehlers B."/>
            <person name="Leendertz F.H."/>
        </authorList>
    </citation>
    <scope>NUCLEOTIDE SEQUENCE [LARGE SCALE GENOMIC DNA]</scope>
    <source>
        <strain evidence="10 11">DSM 45537</strain>
    </source>
</reference>
<evidence type="ECO:0000256" key="3">
    <source>
        <dbReference type="ARBA" id="ARBA00022475"/>
    </source>
</evidence>
<feature type="transmembrane region" description="Helical" evidence="8">
    <location>
        <begin position="185"/>
        <end position="218"/>
    </location>
</feature>
<evidence type="ECO:0000256" key="6">
    <source>
        <dbReference type="ARBA" id="ARBA00023136"/>
    </source>
</evidence>
<organism evidence="10 11">
    <name type="scientific">Nocardia amikacinitolerans</name>
    <dbReference type="NCBI Taxonomy" id="756689"/>
    <lineage>
        <taxon>Bacteria</taxon>
        <taxon>Bacillati</taxon>
        <taxon>Actinomycetota</taxon>
        <taxon>Actinomycetes</taxon>
        <taxon>Mycobacteriales</taxon>
        <taxon>Nocardiaceae</taxon>
        <taxon>Nocardia</taxon>
    </lineage>
</organism>
<dbReference type="SUPFAM" id="SSF82866">
    <property type="entry name" value="Multidrug efflux transporter AcrB transmembrane domain"/>
    <property type="match status" value="2"/>
</dbReference>
<dbReference type="Proteomes" id="UP000219565">
    <property type="component" value="Unassembled WGS sequence"/>
</dbReference>
<feature type="transmembrane region" description="Helical" evidence="8">
    <location>
        <begin position="279"/>
        <end position="298"/>
    </location>
</feature>
<feature type="region of interest" description="Disordered" evidence="7">
    <location>
        <begin position="713"/>
        <end position="746"/>
    </location>
</feature>
<comment type="similarity">
    <text evidence="2">Belongs to the resistance-nodulation-cell division (RND) (TC 2.A.6) family. MmpL subfamily.</text>
</comment>
<dbReference type="InterPro" id="IPR000731">
    <property type="entry name" value="SSD"/>
</dbReference>
<accession>A0A285L974</accession>
<evidence type="ECO:0000256" key="5">
    <source>
        <dbReference type="ARBA" id="ARBA00022989"/>
    </source>
</evidence>
<evidence type="ECO:0000256" key="1">
    <source>
        <dbReference type="ARBA" id="ARBA00004651"/>
    </source>
</evidence>
<keyword evidence="5 8" id="KW-1133">Transmembrane helix</keyword>
<dbReference type="Pfam" id="PF03176">
    <property type="entry name" value="MMPL"/>
    <property type="match status" value="2"/>
</dbReference>
<protein>
    <submittedName>
        <fullName evidence="10">Putative drug exporter of the RND superfamily</fullName>
    </submittedName>
</protein>
<keyword evidence="3" id="KW-1003">Cell membrane</keyword>
<gene>
    <name evidence="10" type="ORF">SAMN04244553_1768</name>
</gene>
<proteinExistence type="inferred from homology"/>